<evidence type="ECO:0000313" key="1">
    <source>
        <dbReference type="EMBL" id="PVW13199.1"/>
    </source>
</evidence>
<dbReference type="InterPro" id="IPR024079">
    <property type="entry name" value="MetalloPept_cat_dom_sf"/>
</dbReference>
<dbReference type="EMBL" id="QEHR01000010">
    <property type="protein sequence ID" value="PVW13199.1"/>
    <property type="molecule type" value="Genomic_DNA"/>
</dbReference>
<dbReference type="AlphaFoldDB" id="A0A2U0HWJ8"/>
<dbReference type="GO" id="GO:0008237">
    <property type="term" value="F:metallopeptidase activity"/>
    <property type="evidence" value="ECO:0007669"/>
    <property type="project" value="InterPro"/>
</dbReference>
<dbReference type="Proteomes" id="UP000245962">
    <property type="component" value="Unassembled WGS sequence"/>
</dbReference>
<sequence>MFAIEILSNFTGINNKPAKIPSVALKKAKIMDSLFFKPIQFLWLLLLAAILSSCGSSTSLTTRYAPFHPANNTAVNFTFNTSDNDGIARAELFVYEYELYVNPDNNMRSARQRPGGQWGFVRDWNYDPEPTSANETHNFSAGFAAGSFVRFLVRITDGKGRNKSEDWYFAAGDWPYGNSPIPILGKGAPAKTIDVAFVADRTDYSSGRDMLPDLEGLIFDGYHINNAIRNRRQLWSFYYSPQRGFISDYDSGVLTMDIPSSVSNSSIIDHAAVIHTTVKRDWASGGNFGTEPTNIGTAVHESGHSSFGLADEYNSGNCRTSSDPYHNVYSSRSAAETYNTDHGWPTSDVEEIFSGCFRVEPSSLNCIMLNDGDATMPDFERSCILRTIWYYSELTN</sequence>
<name>A0A2U0HWJ8_9FLAO</name>
<organism evidence="1 2">
    <name type="scientific">Marixanthomonas spongiae</name>
    <dbReference type="NCBI Taxonomy" id="2174845"/>
    <lineage>
        <taxon>Bacteria</taxon>
        <taxon>Pseudomonadati</taxon>
        <taxon>Bacteroidota</taxon>
        <taxon>Flavobacteriia</taxon>
        <taxon>Flavobacteriales</taxon>
        <taxon>Flavobacteriaceae</taxon>
        <taxon>Marixanthomonas</taxon>
    </lineage>
</organism>
<gene>
    <name evidence="1" type="ORF">DDV96_13915</name>
</gene>
<keyword evidence="2" id="KW-1185">Reference proteome</keyword>
<comment type="caution">
    <text evidence="1">The sequence shown here is derived from an EMBL/GenBank/DDBJ whole genome shotgun (WGS) entry which is preliminary data.</text>
</comment>
<accession>A0A2U0HWJ8</accession>
<protein>
    <submittedName>
        <fullName evidence="1">Uncharacterized protein</fullName>
    </submittedName>
</protein>
<reference evidence="1 2" key="1">
    <citation type="submission" date="2018-04" db="EMBL/GenBank/DDBJ databases">
        <title>Marixanthomonas spongiae HN-E44 sp. nov., isolated from a marine sponge.</title>
        <authorList>
            <person name="Luo L."/>
            <person name="Zhuang L."/>
        </authorList>
    </citation>
    <scope>NUCLEOTIDE SEQUENCE [LARGE SCALE GENOMIC DNA]</scope>
    <source>
        <strain evidence="1 2">HN-E44</strain>
    </source>
</reference>
<evidence type="ECO:0000313" key="2">
    <source>
        <dbReference type="Proteomes" id="UP000245962"/>
    </source>
</evidence>
<dbReference type="Gene3D" id="3.40.390.10">
    <property type="entry name" value="Collagenase (Catalytic Domain)"/>
    <property type="match status" value="1"/>
</dbReference>
<proteinExistence type="predicted"/>